<sequence length="113" mass="12677">MTVDVAAPKAKSIHPSFQVQSIRVYIVELQLPITHGDLEKLERHITIGRAAQESVGNGGLNVAHKAIPGVMNVRDEARERWSIFRNMTAYKSLLNEYDMRVVATYVCLEGNKL</sequence>
<comment type="caution">
    <text evidence="1">The sequence shown here is derived from an EMBL/GenBank/DDBJ whole genome shotgun (WGS) entry which is preliminary data.</text>
</comment>
<proteinExistence type="predicted"/>
<evidence type="ECO:0000313" key="2">
    <source>
        <dbReference type="Proteomes" id="UP000324222"/>
    </source>
</evidence>
<name>A0A5B7J616_PORTR</name>
<dbReference type="Proteomes" id="UP000324222">
    <property type="component" value="Unassembled WGS sequence"/>
</dbReference>
<reference evidence="1 2" key="1">
    <citation type="submission" date="2019-05" db="EMBL/GenBank/DDBJ databases">
        <title>Another draft genome of Portunus trituberculatus and its Hox gene families provides insights of decapod evolution.</title>
        <authorList>
            <person name="Jeong J.-H."/>
            <person name="Song I."/>
            <person name="Kim S."/>
            <person name="Choi T."/>
            <person name="Kim D."/>
            <person name="Ryu S."/>
            <person name="Kim W."/>
        </authorList>
    </citation>
    <scope>NUCLEOTIDE SEQUENCE [LARGE SCALE GENOMIC DNA]</scope>
    <source>
        <tissue evidence="1">Muscle</tissue>
    </source>
</reference>
<keyword evidence="2" id="KW-1185">Reference proteome</keyword>
<gene>
    <name evidence="1" type="ORF">E2C01_088385</name>
</gene>
<dbReference type="EMBL" id="VSRR010094258">
    <property type="protein sequence ID" value="MPC93261.1"/>
    <property type="molecule type" value="Genomic_DNA"/>
</dbReference>
<accession>A0A5B7J616</accession>
<protein>
    <submittedName>
        <fullName evidence="1">Uncharacterized protein</fullName>
    </submittedName>
</protein>
<dbReference type="AlphaFoldDB" id="A0A5B7J616"/>
<evidence type="ECO:0000313" key="1">
    <source>
        <dbReference type="EMBL" id="MPC93261.1"/>
    </source>
</evidence>
<organism evidence="1 2">
    <name type="scientific">Portunus trituberculatus</name>
    <name type="common">Swimming crab</name>
    <name type="synonym">Neptunus trituberculatus</name>
    <dbReference type="NCBI Taxonomy" id="210409"/>
    <lineage>
        <taxon>Eukaryota</taxon>
        <taxon>Metazoa</taxon>
        <taxon>Ecdysozoa</taxon>
        <taxon>Arthropoda</taxon>
        <taxon>Crustacea</taxon>
        <taxon>Multicrustacea</taxon>
        <taxon>Malacostraca</taxon>
        <taxon>Eumalacostraca</taxon>
        <taxon>Eucarida</taxon>
        <taxon>Decapoda</taxon>
        <taxon>Pleocyemata</taxon>
        <taxon>Brachyura</taxon>
        <taxon>Eubrachyura</taxon>
        <taxon>Portunoidea</taxon>
        <taxon>Portunidae</taxon>
        <taxon>Portuninae</taxon>
        <taxon>Portunus</taxon>
    </lineage>
</organism>